<reference evidence="2 3" key="1">
    <citation type="submission" date="2018-04" db="EMBL/GenBank/DDBJ databases">
        <title>Chitinophaga fuyangensis sp. nov., isolated from soil in a chemical factory.</title>
        <authorList>
            <person name="Chen K."/>
        </authorList>
    </citation>
    <scope>NUCLEOTIDE SEQUENCE [LARGE SCALE GENOMIC DNA]</scope>
    <source>
        <strain evidence="2 3">LY-1</strain>
    </source>
</reference>
<dbReference type="EMBL" id="QCYK01000001">
    <property type="protein sequence ID" value="PUZ29354.1"/>
    <property type="molecule type" value="Genomic_DNA"/>
</dbReference>
<sequence length="272" mass="31001">MKISLFGFCLLSCLMLFAGSAALAQKQGLFIEKKMPNDEGLNPYNYDNKIFVAGKTYVYNYFIIKGPDTLKYAISPQAGGEKNWKYVAKMQKDSNTVAYLGIKTLGKIGPIMMDKPDYDQTEIFLYHYNPNLKPLDTELTGVVENQANVWLHPFRFHALEILQLSPFPYVKLPFKQGQTFYWSLDLGKKWPEFKAFNWKGNLKLNCTYVEQGKETLELPFGKVEVIKVKSVAVTAKGNSSLIAYFSEAYGFVKLVYRNLDGSIIVMSLNQIR</sequence>
<evidence type="ECO:0000313" key="3">
    <source>
        <dbReference type="Proteomes" id="UP000244450"/>
    </source>
</evidence>
<evidence type="ECO:0000313" key="2">
    <source>
        <dbReference type="EMBL" id="PUZ29354.1"/>
    </source>
</evidence>
<comment type="caution">
    <text evidence="2">The sequence shown here is derived from an EMBL/GenBank/DDBJ whole genome shotgun (WGS) entry which is preliminary data.</text>
</comment>
<organism evidence="2 3">
    <name type="scientific">Chitinophaga parva</name>
    <dbReference type="NCBI Taxonomy" id="2169414"/>
    <lineage>
        <taxon>Bacteria</taxon>
        <taxon>Pseudomonadati</taxon>
        <taxon>Bacteroidota</taxon>
        <taxon>Chitinophagia</taxon>
        <taxon>Chitinophagales</taxon>
        <taxon>Chitinophagaceae</taxon>
        <taxon>Chitinophaga</taxon>
    </lineage>
</organism>
<name>A0A2T7BNV6_9BACT</name>
<keyword evidence="3" id="KW-1185">Reference proteome</keyword>
<dbReference type="RefSeq" id="WP_108685992.1">
    <property type="nucleotide sequence ID" value="NZ_QCYK01000001.1"/>
</dbReference>
<evidence type="ECO:0000256" key="1">
    <source>
        <dbReference type="SAM" id="SignalP"/>
    </source>
</evidence>
<dbReference type="Proteomes" id="UP000244450">
    <property type="component" value="Unassembled WGS sequence"/>
</dbReference>
<feature type="signal peptide" evidence="1">
    <location>
        <begin position="1"/>
        <end position="24"/>
    </location>
</feature>
<dbReference type="OrthoDB" id="980385at2"/>
<protein>
    <submittedName>
        <fullName evidence="2">Uncharacterized protein</fullName>
    </submittedName>
</protein>
<keyword evidence="1" id="KW-0732">Signal</keyword>
<dbReference type="AlphaFoldDB" id="A0A2T7BNV6"/>
<accession>A0A2T7BNV6</accession>
<feature type="chain" id="PRO_5015679318" evidence="1">
    <location>
        <begin position="25"/>
        <end position="272"/>
    </location>
</feature>
<gene>
    <name evidence="2" type="ORF">DCC81_07825</name>
</gene>
<proteinExistence type="predicted"/>